<feature type="compositionally biased region" description="Basic and acidic residues" evidence="9">
    <location>
        <begin position="467"/>
        <end position="476"/>
    </location>
</feature>
<feature type="compositionally biased region" description="Acidic residues" evidence="9">
    <location>
        <begin position="518"/>
        <end position="529"/>
    </location>
</feature>
<feature type="domain" description="Ribosomal RNA methyltransferase SPB1-like C-terminal" evidence="11">
    <location>
        <begin position="606"/>
        <end position="821"/>
    </location>
</feature>
<feature type="binding site" evidence="8">
    <location>
        <position position="59"/>
    </location>
    <ligand>
        <name>S-adenosyl-L-methionine</name>
        <dbReference type="ChEBI" id="CHEBI:59789"/>
    </ligand>
</feature>
<comment type="similarity">
    <text evidence="8">Belongs to the class I-like SAM-binding methyltransferase superfamily. RNA methyltransferase RlmE family. SPB1 subfamily.</text>
</comment>
<feature type="compositionally biased region" description="Acidic residues" evidence="9">
    <location>
        <begin position="338"/>
        <end position="353"/>
    </location>
</feature>
<evidence type="ECO:0000259" key="10">
    <source>
        <dbReference type="Pfam" id="PF01728"/>
    </source>
</evidence>
<evidence type="ECO:0000256" key="2">
    <source>
        <dbReference type="ARBA" id="ARBA00022517"/>
    </source>
</evidence>
<dbReference type="Gene3D" id="3.40.50.150">
    <property type="entry name" value="Vaccinia Virus protein VP39"/>
    <property type="match status" value="1"/>
</dbReference>
<keyword evidence="5 8" id="KW-0808">Transferase</keyword>
<dbReference type="EMBL" id="BACD03000001">
    <property type="protein sequence ID" value="GAO45874.1"/>
    <property type="molecule type" value="Genomic_DNA"/>
</dbReference>
<evidence type="ECO:0000256" key="1">
    <source>
        <dbReference type="ARBA" id="ARBA00004604"/>
    </source>
</evidence>
<dbReference type="HAMAP" id="MF_03163">
    <property type="entry name" value="RNA_methyltr_E_SPB1"/>
    <property type="match status" value="1"/>
</dbReference>
<dbReference type="InterPro" id="IPR002877">
    <property type="entry name" value="RNA_MeTrfase_FtsJ_dom"/>
</dbReference>
<feature type="region of interest" description="Disordered" evidence="9">
    <location>
        <begin position="422"/>
        <end position="642"/>
    </location>
</feature>
<evidence type="ECO:0000259" key="12">
    <source>
        <dbReference type="Pfam" id="PF11861"/>
    </source>
</evidence>
<evidence type="ECO:0000313" key="13">
    <source>
        <dbReference type="EMBL" id="GAO45874.1"/>
    </source>
</evidence>
<name>A0A0E9N7S8_SAICN</name>
<dbReference type="OMA" id="QRKDKYY"/>
<keyword evidence="3 8" id="KW-0698">rRNA processing</keyword>
<dbReference type="GO" id="GO:0000466">
    <property type="term" value="P:maturation of 5.8S rRNA from tricistronic rRNA transcript (SSU-rRNA, 5.8S rRNA, LSU-rRNA)"/>
    <property type="evidence" value="ECO:0007669"/>
    <property type="project" value="TreeGrafter"/>
</dbReference>
<protein>
    <submittedName>
        <fullName evidence="13">Uncharacterized protein</fullName>
    </submittedName>
</protein>
<dbReference type="InterPro" id="IPR015507">
    <property type="entry name" value="rRNA-MeTfrase_E"/>
</dbReference>
<dbReference type="HAMAP" id="MF_01547">
    <property type="entry name" value="RNA_methyltr_E"/>
    <property type="match status" value="1"/>
</dbReference>
<organism evidence="13 14">
    <name type="scientific">Saitoella complicata (strain BCRC 22490 / CBS 7301 / JCM 7358 / NBRC 10748 / NRRL Y-17804)</name>
    <dbReference type="NCBI Taxonomy" id="698492"/>
    <lineage>
        <taxon>Eukaryota</taxon>
        <taxon>Fungi</taxon>
        <taxon>Dikarya</taxon>
        <taxon>Ascomycota</taxon>
        <taxon>Taphrinomycotina</taxon>
        <taxon>Taphrinomycotina incertae sedis</taxon>
        <taxon>Saitoella</taxon>
    </lineage>
</organism>
<feature type="region of interest" description="Disordered" evidence="9">
    <location>
        <begin position="365"/>
        <end position="400"/>
    </location>
</feature>
<feature type="compositionally biased region" description="Basic and acidic residues" evidence="9">
    <location>
        <begin position="483"/>
        <end position="496"/>
    </location>
</feature>
<proteinExistence type="inferred from homology"/>
<dbReference type="InterPro" id="IPR028589">
    <property type="entry name" value="SPB1-like"/>
</dbReference>
<feature type="compositionally biased region" description="Acidic residues" evidence="9">
    <location>
        <begin position="430"/>
        <end position="451"/>
    </location>
</feature>
<feature type="domain" description="DUF3381" evidence="12">
    <location>
        <begin position="235"/>
        <end position="386"/>
    </location>
</feature>
<comment type="caution">
    <text evidence="13">The sequence shown here is derived from an EMBL/GenBank/DDBJ whole genome shotgun (WGS) entry which is preliminary data.</text>
</comment>
<feature type="compositionally biased region" description="Acidic residues" evidence="9">
    <location>
        <begin position="498"/>
        <end position="510"/>
    </location>
</feature>
<keyword evidence="6 8" id="KW-0949">S-adenosyl-L-methionine</keyword>
<dbReference type="InterPro" id="IPR029063">
    <property type="entry name" value="SAM-dependent_MTases_sf"/>
</dbReference>
<keyword evidence="4 8" id="KW-0489">Methyltransferase</keyword>
<feature type="binding site" evidence="8">
    <location>
        <position position="118"/>
    </location>
    <ligand>
        <name>S-adenosyl-L-methionine</name>
        <dbReference type="ChEBI" id="CHEBI:59789"/>
    </ligand>
</feature>
<dbReference type="Pfam" id="PF07780">
    <property type="entry name" value="Spb1_C"/>
    <property type="match status" value="1"/>
</dbReference>
<comment type="subcellular location">
    <subcellularLocation>
        <location evidence="1 8">Nucleus</location>
        <location evidence="1 8">Nucleolus</location>
    </subcellularLocation>
</comment>
<keyword evidence="14" id="KW-1185">Reference proteome</keyword>
<evidence type="ECO:0000256" key="4">
    <source>
        <dbReference type="ARBA" id="ARBA00022603"/>
    </source>
</evidence>
<keyword evidence="7 8" id="KW-0539">Nucleus</keyword>
<feature type="binding site" evidence="8">
    <location>
        <position position="93"/>
    </location>
    <ligand>
        <name>S-adenosyl-L-methionine</name>
        <dbReference type="ChEBI" id="CHEBI:59789"/>
    </ligand>
</feature>
<dbReference type="GO" id="GO:0030687">
    <property type="term" value="C:preribosome, large subunit precursor"/>
    <property type="evidence" value="ECO:0007669"/>
    <property type="project" value="TreeGrafter"/>
</dbReference>
<evidence type="ECO:0000256" key="3">
    <source>
        <dbReference type="ARBA" id="ARBA00022552"/>
    </source>
</evidence>
<reference evidence="13 14" key="2">
    <citation type="journal article" date="2014" name="J. Gen. Appl. Microbiol.">
        <title>The early diverging ascomycetous budding yeast Saitoella complicata has three histone deacetylases belonging to the Clr6, Hos2, and Rpd3 lineages.</title>
        <authorList>
            <person name="Nishida H."/>
            <person name="Matsumoto T."/>
            <person name="Kondo S."/>
            <person name="Hamamoto M."/>
            <person name="Yoshikawa H."/>
        </authorList>
    </citation>
    <scope>NUCLEOTIDE SEQUENCE [LARGE SCALE GENOMIC DNA]</scope>
    <source>
        <strain evidence="13 14">NRRL Y-17804</strain>
    </source>
</reference>
<dbReference type="GO" id="GO:0016435">
    <property type="term" value="F:rRNA (guanine) methyltransferase activity"/>
    <property type="evidence" value="ECO:0007669"/>
    <property type="project" value="TreeGrafter"/>
</dbReference>
<evidence type="ECO:0000313" key="14">
    <source>
        <dbReference type="Proteomes" id="UP000033140"/>
    </source>
</evidence>
<gene>
    <name evidence="13" type="ORF">G7K_0120-t1</name>
</gene>
<feature type="binding site" evidence="8">
    <location>
        <position position="77"/>
    </location>
    <ligand>
        <name>S-adenosyl-L-methionine</name>
        <dbReference type="ChEBI" id="CHEBI:59789"/>
    </ligand>
</feature>
<feature type="active site" description="Proton acceptor" evidence="8">
    <location>
        <position position="158"/>
    </location>
</feature>
<dbReference type="Pfam" id="PF11861">
    <property type="entry name" value="DUF3381"/>
    <property type="match status" value="1"/>
</dbReference>
<evidence type="ECO:0000256" key="7">
    <source>
        <dbReference type="ARBA" id="ARBA00023242"/>
    </source>
</evidence>
<feature type="region of interest" description="Disordered" evidence="9">
    <location>
        <begin position="787"/>
        <end position="811"/>
    </location>
</feature>
<dbReference type="FunFam" id="3.40.50.150:FF:000004">
    <property type="entry name" value="AdoMet-dependent rRNA methyltransferase SPB1"/>
    <property type="match status" value="1"/>
</dbReference>
<evidence type="ECO:0000256" key="9">
    <source>
        <dbReference type="SAM" id="MobiDB-lite"/>
    </source>
</evidence>
<feature type="compositionally biased region" description="Acidic residues" evidence="9">
    <location>
        <begin position="566"/>
        <end position="612"/>
    </location>
</feature>
<dbReference type="STRING" id="698492.A0A0E9N7S8"/>
<feature type="domain" description="Ribosomal RNA methyltransferase FtsJ" evidence="10">
    <location>
        <begin position="25"/>
        <end position="201"/>
    </location>
</feature>
<accession>A0A0E9N7S8</accession>
<feature type="binding site" evidence="8">
    <location>
        <position position="57"/>
    </location>
    <ligand>
        <name>S-adenosyl-L-methionine</name>
        <dbReference type="ChEBI" id="CHEBI:59789"/>
    </ligand>
</feature>
<reference evidence="13 14" key="1">
    <citation type="journal article" date="2011" name="J. Gen. Appl. Microbiol.">
        <title>Draft genome sequencing of the enigmatic yeast Saitoella complicata.</title>
        <authorList>
            <person name="Nishida H."/>
            <person name="Hamamoto M."/>
            <person name="Sugiyama J."/>
        </authorList>
    </citation>
    <scope>NUCLEOTIDE SEQUENCE [LARGE SCALE GENOMIC DNA]</scope>
    <source>
        <strain evidence="13 14">NRRL Y-17804</strain>
    </source>
</reference>
<sequence>MGKYDKKQGKGRLDKWYKLAKEQGYRARSAFKLIQLNKKYNFLQKSKVLIDLCAAPGGWLQVAAKYMPASALILGVDLAPIKPIPKVITWVDDITTEKCRHQLRQHMKTWKADTVLHDGAPNVGAAWLQDAYSQAELVLKSLQLATEFLVEGGTFVTKVFRSKDYNNLMWVFNQLFKTVEATKPPSSRNVSAEIFVVCRGYKAPHKLDPKFLDPKAVFEDLEAQPENQEAKVFQPEKRKRHREGYEEGDYTQYKAIPVMDFITSVEPIQLLGLSSTFTLEADDEQTRQIKKMEETTPEIIECCRDLKVLGKKDFRSILKWRLAVRDELGLSNKSKPAEEEEKVEITPMDEEEQLEQDLANLNAAEIARRKRDKRKENERKNKNIQRMQMNMLTPHDLGTDQAQDETTFSLKTVEKNGGVDKVVKGSMDAIPEDEEDEEEDFGDDSDLDSSDEVDRLELEMDAMYEDYTNRKAEANAKFRAKKARQEVDGGEWRGIEASDAENEDGEDDEGLGASVSDAESDELESDDDEPRVKKLSTDLQGEDLKADGLSRRAKQFFDQDIFQGLDDLDDLEDEEEDEDVEMGEEVEDDEDEDMEGLQAEEEDSGDESEPDFEIVPREPEAPEWNGVDSDDEGSKRKSGKGLDIITEEAMTLAHQIATKQKTAKDVVDEHFNKYAFADRDGLPTWFLDDEKSHSKPHRPITKEAAAAIKDKMRALNARPIKKVSEAKARKKMRVIKQAEKLAKKADFINENEDLTEKEKSKNITQVMSKLGKGKRPKQKVTVVVATGSTKGQGRPKGVKGKYKMVDSRGKKEMRALKRIAKKKKTHTVHRRLQVINKLRYP</sequence>
<dbReference type="InterPro" id="IPR012920">
    <property type="entry name" value="rRNA_MeTfrase_SPB1-like_C"/>
</dbReference>
<dbReference type="GO" id="GO:0000463">
    <property type="term" value="P:maturation of LSU-rRNA from tricistronic rRNA transcript (SSU-rRNA, 5.8S rRNA, LSU-rRNA)"/>
    <property type="evidence" value="ECO:0007669"/>
    <property type="project" value="TreeGrafter"/>
</dbReference>
<dbReference type="AlphaFoldDB" id="A0A0E9N7S8"/>
<evidence type="ECO:0000259" key="11">
    <source>
        <dbReference type="Pfam" id="PF07780"/>
    </source>
</evidence>
<dbReference type="Pfam" id="PF01728">
    <property type="entry name" value="FtsJ"/>
    <property type="match status" value="1"/>
</dbReference>
<evidence type="ECO:0000256" key="5">
    <source>
        <dbReference type="ARBA" id="ARBA00022679"/>
    </source>
</evidence>
<feature type="region of interest" description="Disordered" evidence="9">
    <location>
        <begin position="333"/>
        <end position="353"/>
    </location>
</feature>
<dbReference type="GO" id="GO:0005730">
    <property type="term" value="C:nucleolus"/>
    <property type="evidence" value="ECO:0007669"/>
    <property type="project" value="UniProtKB-SubCell"/>
</dbReference>
<dbReference type="Proteomes" id="UP000033140">
    <property type="component" value="Unassembled WGS sequence"/>
</dbReference>
<dbReference type="GO" id="GO:0008650">
    <property type="term" value="F:rRNA (uridine-2'-O-)-methyltransferase activity"/>
    <property type="evidence" value="ECO:0007669"/>
    <property type="project" value="TreeGrafter"/>
</dbReference>
<dbReference type="SUPFAM" id="SSF53335">
    <property type="entry name" value="S-adenosyl-L-methionine-dependent methyltransferases"/>
    <property type="match status" value="1"/>
</dbReference>
<keyword evidence="2 8" id="KW-0690">Ribosome biogenesis</keyword>
<feature type="compositionally biased region" description="Basic and acidic residues" evidence="9">
    <location>
        <begin position="530"/>
        <end position="550"/>
    </location>
</feature>
<dbReference type="PANTHER" id="PTHR10920:SF13">
    <property type="entry name" value="PRE-RRNA 2'-O-RIBOSE RNA METHYLTRANSFERASE FTSJ3"/>
    <property type="match status" value="1"/>
</dbReference>
<evidence type="ECO:0000256" key="8">
    <source>
        <dbReference type="HAMAP-Rule" id="MF_03163"/>
    </source>
</evidence>
<dbReference type="PANTHER" id="PTHR10920">
    <property type="entry name" value="RIBOSOMAL RNA METHYLTRANSFERASE"/>
    <property type="match status" value="1"/>
</dbReference>
<dbReference type="InterPro" id="IPR024576">
    <property type="entry name" value="rRNA_MeTfrase_Spb1_DUF3381"/>
</dbReference>
<reference evidence="13 14" key="3">
    <citation type="journal article" date="2015" name="Genome Announc.">
        <title>Draft Genome Sequence of the Archiascomycetous Yeast Saitoella complicata.</title>
        <authorList>
            <person name="Yamauchi K."/>
            <person name="Kondo S."/>
            <person name="Hamamoto M."/>
            <person name="Takahashi Y."/>
            <person name="Ogura Y."/>
            <person name="Hayashi T."/>
            <person name="Nishida H."/>
        </authorList>
    </citation>
    <scope>NUCLEOTIDE SEQUENCE [LARGE SCALE GENOMIC DNA]</scope>
    <source>
        <strain evidence="13 14">NRRL Y-17804</strain>
    </source>
</reference>
<evidence type="ECO:0000256" key="6">
    <source>
        <dbReference type="ARBA" id="ARBA00022691"/>
    </source>
</evidence>
<dbReference type="InterPro" id="IPR050082">
    <property type="entry name" value="RNA_methyltr_RlmE"/>
</dbReference>